<keyword evidence="3" id="KW-1185">Reference proteome</keyword>
<dbReference type="OMA" id="WQSANIL"/>
<dbReference type="RefSeq" id="XP_007766411.1">
    <property type="nucleotide sequence ID" value="XM_007768221.1"/>
</dbReference>
<dbReference type="GO" id="GO:0016787">
    <property type="term" value="F:hydrolase activity"/>
    <property type="evidence" value="ECO:0007669"/>
    <property type="project" value="UniProtKB-KW"/>
</dbReference>
<dbReference type="EMBL" id="JH711576">
    <property type="protein sequence ID" value="EIW83032.1"/>
    <property type="molecule type" value="Genomic_DNA"/>
</dbReference>
<evidence type="ECO:0000313" key="3">
    <source>
        <dbReference type="Proteomes" id="UP000053558"/>
    </source>
</evidence>
<dbReference type="Proteomes" id="UP000053558">
    <property type="component" value="Unassembled WGS sequence"/>
</dbReference>
<reference evidence="3" key="1">
    <citation type="journal article" date="2012" name="Science">
        <title>The Paleozoic origin of enzymatic lignin decomposition reconstructed from 31 fungal genomes.</title>
        <authorList>
            <person name="Floudas D."/>
            <person name="Binder M."/>
            <person name="Riley R."/>
            <person name="Barry K."/>
            <person name="Blanchette R.A."/>
            <person name="Henrissat B."/>
            <person name="Martinez A.T."/>
            <person name="Otillar R."/>
            <person name="Spatafora J.W."/>
            <person name="Yadav J.S."/>
            <person name="Aerts A."/>
            <person name="Benoit I."/>
            <person name="Boyd A."/>
            <person name="Carlson A."/>
            <person name="Copeland A."/>
            <person name="Coutinho P.M."/>
            <person name="de Vries R.P."/>
            <person name="Ferreira P."/>
            <person name="Findley K."/>
            <person name="Foster B."/>
            <person name="Gaskell J."/>
            <person name="Glotzer D."/>
            <person name="Gorecki P."/>
            <person name="Heitman J."/>
            <person name="Hesse C."/>
            <person name="Hori C."/>
            <person name="Igarashi K."/>
            <person name="Jurgens J.A."/>
            <person name="Kallen N."/>
            <person name="Kersten P."/>
            <person name="Kohler A."/>
            <person name="Kuees U."/>
            <person name="Kumar T.K.A."/>
            <person name="Kuo A."/>
            <person name="LaButti K."/>
            <person name="Larrondo L.F."/>
            <person name="Lindquist E."/>
            <person name="Ling A."/>
            <person name="Lombard V."/>
            <person name="Lucas S."/>
            <person name="Lundell T."/>
            <person name="Martin R."/>
            <person name="McLaughlin D.J."/>
            <person name="Morgenstern I."/>
            <person name="Morin E."/>
            <person name="Murat C."/>
            <person name="Nagy L.G."/>
            <person name="Nolan M."/>
            <person name="Ohm R.A."/>
            <person name="Patyshakuliyeva A."/>
            <person name="Rokas A."/>
            <person name="Ruiz-Duenas F.J."/>
            <person name="Sabat G."/>
            <person name="Salamov A."/>
            <person name="Samejima M."/>
            <person name="Schmutz J."/>
            <person name="Slot J.C."/>
            <person name="St John F."/>
            <person name="Stenlid J."/>
            <person name="Sun H."/>
            <person name="Sun S."/>
            <person name="Syed K."/>
            <person name="Tsang A."/>
            <person name="Wiebenga A."/>
            <person name="Young D."/>
            <person name="Pisabarro A."/>
            <person name="Eastwood D.C."/>
            <person name="Martin F."/>
            <person name="Cullen D."/>
            <person name="Grigoriev I.V."/>
            <person name="Hibbett D.S."/>
        </authorList>
    </citation>
    <scope>NUCLEOTIDE SEQUENCE [LARGE SCALE GENOMIC DNA]</scope>
    <source>
        <strain evidence="3">RWD-64-598 SS2</strain>
    </source>
</reference>
<protein>
    <submittedName>
        <fullName evidence="2">Glycoside hydrolase family 76 protein</fullName>
    </submittedName>
</protein>
<sequence length="409" mass="43557">MKLTAAFAALSLALAGHAAVLSRRQCAASLTDAEAIAKELQSKYFNSITGQYNEGELWTDANTLEDLHSLMLAAGINDYSSLADNTYIGQTANDPGADWESVLNGSNDDAQWIILALWKIADYKGSQGQDGSAYTNAAATIYDIIAGQWDDSTCGGGVWWSTAHTYKNSITNELFLLTSAEGYNRNKNQTYLDNANKVILASGLRNSNGLFNDGLDSTSCQNNGETTWTYNQAVVASGLGALAVATGNSSWLDQAEISLDATISSMTQNNILKESCDDAASGGATCNADQVREIGIWTKHLQYYLDSANDASRTSKYSGFLGSQLSAVTHYGENANQDIGSVWYAASTGGSQFNPQASASGLEAVIAAAKVSTLSSQSTFNFLTQTPSVRALLIRALGLFMPSNYFTGY</sequence>
<gene>
    <name evidence="2" type="ORF">CONPUDRAFT_53417</name>
</gene>
<dbReference type="GO" id="GO:0005975">
    <property type="term" value="P:carbohydrate metabolic process"/>
    <property type="evidence" value="ECO:0007669"/>
    <property type="project" value="InterPro"/>
</dbReference>
<accession>A0A5M3MV27</accession>
<dbReference type="SUPFAM" id="SSF48208">
    <property type="entry name" value="Six-hairpin glycosidases"/>
    <property type="match status" value="1"/>
</dbReference>
<organism evidence="2 3">
    <name type="scientific">Coniophora puteana (strain RWD-64-598)</name>
    <name type="common">Brown rot fungus</name>
    <dbReference type="NCBI Taxonomy" id="741705"/>
    <lineage>
        <taxon>Eukaryota</taxon>
        <taxon>Fungi</taxon>
        <taxon>Dikarya</taxon>
        <taxon>Basidiomycota</taxon>
        <taxon>Agaricomycotina</taxon>
        <taxon>Agaricomycetes</taxon>
        <taxon>Agaricomycetidae</taxon>
        <taxon>Boletales</taxon>
        <taxon>Coniophorineae</taxon>
        <taxon>Coniophoraceae</taxon>
        <taxon>Coniophora</taxon>
    </lineage>
</organism>
<proteinExistence type="predicted"/>
<keyword evidence="2" id="KW-0378">Hydrolase</keyword>
<dbReference type="PANTHER" id="PTHR47791:SF3">
    <property type="entry name" value="MEIOTICALLY UP-REGULATED GENE 191 PROTEIN"/>
    <property type="match status" value="1"/>
</dbReference>
<dbReference type="GeneID" id="19207582"/>
<feature type="signal peptide" evidence="1">
    <location>
        <begin position="1"/>
        <end position="18"/>
    </location>
</feature>
<dbReference type="Pfam" id="PF03663">
    <property type="entry name" value="Glyco_hydro_76"/>
    <property type="match status" value="1"/>
</dbReference>
<dbReference type="Gene3D" id="1.50.10.20">
    <property type="match status" value="1"/>
</dbReference>
<comment type="caution">
    <text evidence="2">The sequence shown here is derived from an EMBL/GenBank/DDBJ whole genome shotgun (WGS) entry which is preliminary data.</text>
</comment>
<dbReference type="AlphaFoldDB" id="A0A5M3MV27"/>
<dbReference type="KEGG" id="cput:CONPUDRAFT_53417"/>
<dbReference type="InterPro" id="IPR008928">
    <property type="entry name" value="6-hairpin_glycosidase_sf"/>
</dbReference>
<dbReference type="PANTHER" id="PTHR47791">
    <property type="entry name" value="MEIOTICALLY UP-REGULATED GENE 191 PROTEIN"/>
    <property type="match status" value="1"/>
</dbReference>
<dbReference type="InterPro" id="IPR053169">
    <property type="entry name" value="MUG_Protein"/>
</dbReference>
<evidence type="ECO:0000256" key="1">
    <source>
        <dbReference type="SAM" id="SignalP"/>
    </source>
</evidence>
<dbReference type="InterPro" id="IPR005198">
    <property type="entry name" value="Glyco_hydro_76"/>
</dbReference>
<name>A0A5M3MV27_CONPW</name>
<dbReference type="OrthoDB" id="9984024at2759"/>
<keyword evidence="1" id="KW-0732">Signal</keyword>
<feature type="chain" id="PRO_5024377460" evidence="1">
    <location>
        <begin position="19"/>
        <end position="409"/>
    </location>
</feature>
<evidence type="ECO:0000313" key="2">
    <source>
        <dbReference type="EMBL" id="EIW83032.1"/>
    </source>
</evidence>